<dbReference type="GO" id="GO:0005634">
    <property type="term" value="C:nucleus"/>
    <property type="evidence" value="ECO:0007669"/>
    <property type="project" value="TreeGrafter"/>
</dbReference>
<gene>
    <name evidence="14" type="ORF">DPMN_000640</name>
</gene>
<dbReference type="EMBL" id="JAIWYP010000001">
    <property type="protein sequence ID" value="KAH3876790.1"/>
    <property type="molecule type" value="Genomic_DNA"/>
</dbReference>
<keyword evidence="5 10" id="KW-0863">Zinc-finger</keyword>
<keyword evidence="11" id="KW-0175">Coiled coil</keyword>
<dbReference type="Pfam" id="PF01753">
    <property type="entry name" value="zf-MYND"/>
    <property type="match status" value="1"/>
</dbReference>
<feature type="coiled-coil region" evidence="11">
    <location>
        <begin position="603"/>
        <end position="630"/>
    </location>
</feature>
<dbReference type="SUPFAM" id="SSF82199">
    <property type="entry name" value="SET domain"/>
    <property type="match status" value="1"/>
</dbReference>
<evidence type="ECO:0000259" key="13">
    <source>
        <dbReference type="PROSITE" id="PS50865"/>
    </source>
</evidence>
<evidence type="ECO:0000256" key="1">
    <source>
        <dbReference type="ARBA" id="ARBA00022603"/>
    </source>
</evidence>
<accession>A0A9D4MIJ5</accession>
<dbReference type="SUPFAM" id="SSF48452">
    <property type="entry name" value="TPR-like"/>
    <property type="match status" value="1"/>
</dbReference>
<evidence type="ECO:0000256" key="3">
    <source>
        <dbReference type="ARBA" id="ARBA00022691"/>
    </source>
</evidence>
<keyword evidence="1" id="KW-0489">Methyltransferase</keyword>
<dbReference type="PROSITE" id="PS50865">
    <property type="entry name" value="ZF_MYND_2"/>
    <property type="match status" value="1"/>
</dbReference>
<dbReference type="Gene3D" id="6.10.140.2220">
    <property type="match status" value="1"/>
</dbReference>
<evidence type="ECO:0000313" key="14">
    <source>
        <dbReference type="EMBL" id="KAH3876790.1"/>
    </source>
</evidence>
<comment type="function">
    <text evidence="7">Protein-lysine N-methyltransferase. Monomethylates PRMT5, modulating its transcriptional activity. May also act as a histone methyltransferase. Plays a critical role in cardiac development. Acts as a key epigenetic regulator of gene expression during cardiac development via its dual activities as a methyltransferase and negative regulator of HDAC1.</text>
</comment>
<dbReference type="InterPro" id="IPR001214">
    <property type="entry name" value="SET_dom"/>
</dbReference>
<evidence type="ECO:0000256" key="6">
    <source>
        <dbReference type="ARBA" id="ARBA00022833"/>
    </source>
</evidence>
<keyword evidence="3" id="KW-0949">S-adenosyl-L-methionine</keyword>
<dbReference type="SUPFAM" id="SSF144232">
    <property type="entry name" value="HIT/MYND zinc finger-like"/>
    <property type="match status" value="1"/>
</dbReference>
<dbReference type="InterPro" id="IPR011990">
    <property type="entry name" value="TPR-like_helical_dom_sf"/>
</dbReference>
<dbReference type="Gene3D" id="1.25.40.10">
    <property type="entry name" value="Tetratricopeptide repeat domain"/>
    <property type="match status" value="1"/>
</dbReference>
<reference evidence="14" key="1">
    <citation type="journal article" date="2019" name="bioRxiv">
        <title>The Genome of the Zebra Mussel, Dreissena polymorpha: A Resource for Invasive Species Research.</title>
        <authorList>
            <person name="McCartney M.A."/>
            <person name="Auch B."/>
            <person name="Kono T."/>
            <person name="Mallez S."/>
            <person name="Zhang Y."/>
            <person name="Obille A."/>
            <person name="Becker A."/>
            <person name="Abrahante J.E."/>
            <person name="Garbe J."/>
            <person name="Badalamenti J.P."/>
            <person name="Herman A."/>
            <person name="Mangelson H."/>
            <person name="Liachko I."/>
            <person name="Sullivan S."/>
            <person name="Sone E.D."/>
            <person name="Koren S."/>
            <person name="Silverstein K.A.T."/>
            <person name="Beckman K.B."/>
            <person name="Gohl D.M."/>
        </authorList>
    </citation>
    <scope>NUCLEOTIDE SEQUENCE</scope>
    <source>
        <strain evidence="14">Duluth1</strain>
        <tissue evidence="14">Whole animal</tissue>
    </source>
</reference>
<dbReference type="Pfam" id="PF00856">
    <property type="entry name" value="SET"/>
    <property type="match status" value="1"/>
</dbReference>
<name>A0A9D4MIJ5_DREPO</name>
<feature type="domain" description="MYND-type" evidence="13">
    <location>
        <begin position="279"/>
        <end position="318"/>
    </location>
</feature>
<evidence type="ECO:0000256" key="11">
    <source>
        <dbReference type="SAM" id="Coils"/>
    </source>
</evidence>
<keyword evidence="4" id="KW-0479">Metal-binding</keyword>
<dbReference type="SMART" id="SM00317">
    <property type="entry name" value="SET"/>
    <property type="match status" value="1"/>
</dbReference>
<evidence type="ECO:0000256" key="7">
    <source>
        <dbReference type="ARBA" id="ARBA00093423"/>
    </source>
</evidence>
<keyword evidence="2" id="KW-0808">Transferase</keyword>
<evidence type="ECO:0000256" key="2">
    <source>
        <dbReference type="ARBA" id="ARBA00022679"/>
    </source>
</evidence>
<dbReference type="GO" id="GO:0042826">
    <property type="term" value="F:histone deacetylase binding"/>
    <property type="evidence" value="ECO:0007669"/>
    <property type="project" value="TreeGrafter"/>
</dbReference>
<keyword evidence="6" id="KW-0862">Zinc</keyword>
<dbReference type="GO" id="GO:0005737">
    <property type="term" value="C:cytoplasm"/>
    <property type="evidence" value="ECO:0007669"/>
    <property type="project" value="TreeGrafter"/>
</dbReference>
<dbReference type="GO" id="GO:0008168">
    <property type="term" value="F:methyltransferase activity"/>
    <property type="evidence" value="ECO:0007669"/>
    <property type="project" value="UniProtKB-KW"/>
</dbReference>
<feature type="domain" description="SET" evidence="12">
    <location>
        <begin position="234"/>
        <end position="508"/>
    </location>
</feature>
<dbReference type="Proteomes" id="UP000828390">
    <property type="component" value="Unassembled WGS sequence"/>
</dbReference>
<dbReference type="Gene3D" id="2.170.270.10">
    <property type="entry name" value="SET domain"/>
    <property type="match status" value="1"/>
</dbReference>
<dbReference type="AlphaFoldDB" id="A0A9D4MIJ5"/>
<proteinExistence type="predicted"/>
<evidence type="ECO:0000256" key="4">
    <source>
        <dbReference type="ARBA" id="ARBA00022723"/>
    </source>
</evidence>
<dbReference type="GO" id="GO:0008270">
    <property type="term" value="F:zinc ion binding"/>
    <property type="evidence" value="ECO:0007669"/>
    <property type="project" value="UniProtKB-KW"/>
</dbReference>
<dbReference type="InterPro" id="IPR046341">
    <property type="entry name" value="SET_dom_sf"/>
</dbReference>
<dbReference type="Gene3D" id="1.10.220.160">
    <property type="match status" value="1"/>
</dbReference>
<dbReference type="PROSITE" id="PS50280">
    <property type="entry name" value="SET"/>
    <property type="match status" value="1"/>
</dbReference>
<dbReference type="PANTHER" id="PTHR46165">
    <property type="entry name" value="SET AND MYND DOMAIN-CONTAINING PROTEIN 4"/>
    <property type="match status" value="1"/>
</dbReference>
<dbReference type="PANTHER" id="PTHR46165:SF7">
    <property type="entry name" value="SET AND MYND DOMAIN-CONTAINING PROTEIN 4"/>
    <property type="match status" value="1"/>
</dbReference>
<dbReference type="InterPro" id="IPR002893">
    <property type="entry name" value="Znf_MYND"/>
</dbReference>
<reference evidence="14" key="2">
    <citation type="submission" date="2020-11" db="EMBL/GenBank/DDBJ databases">
        <authorList>
            <person name="McCartney M.A."/>
            <person name="Auch B."/>
            <person name="Kono T."/>
            <person name="Mallez S."/>
            <person name="Becker A."/>
            <person name="Gohl D.M."/>
            <person name="Silverstein K.A.T."/>
            <person name="Koren S."/>
            <person name="Bechman K.B."/>
            <person name="Herman A."/>
            <person name="Abrahante J.E."/>
            <person name="Garbe J."/>
        </authorList>
    </citation>
    <scope>NUCLEOTIDE SEQUENCE</scope>
    <source>
        <strain evidence="14">Duluth1</strain>
        <tissue evidence="14">Whole animal</tissue>
    </source>
</reference>
<organism evidence="14 15">
    <name type="scientific">Dreissena polymorpha</name>
    <name type="common">Zebra mussel</name>
    <name type="synonym">Mytilus polymorpha</name>
    <dbReference type="NCBI Taxonomy" id="45954"/>
    <lineage>
        <taxon>Eukaryota</taxon>
        <taxon>Metazoa</taxon>
        <taxon>Spiralia</taxon>
        <taxon>Lophotrochozoa</taxon>
        <taxon>Mollusca</taxon>
        <taxon>Bivalvia</taxon>
        <taxon>Autobranchia</taxon>
        <taxon>Heteroconchia</taxon>
        <taxon>Euheterodonta</taxon>
        <taxon>Imparidentia</taxon>
        <taxon>Neoheterodontei</taxon>
        <taxon>Myida</taxon>
        <taxon>Dreissenoidea</taxon>
        <taxon>Dreissenidae</taxon>
        <taxon>Dreissena</taxon>
    </lineage>
</organism>
<evidence type="ECO:0000256" key="9">
    <source>
        <dbReference type="ARBA" id="ARBA00093680"/>
    </source>
</evidence>
<evidence type="ECO:0000313" key="15">
    <source>
        <dbReference type="Proteomes" id="UP000828390"/>
    </source>
</evidence>
<dbReference type="GO" id="GO:0032259">
    <property type="term" value="P:methylation"/>
    <property type="evidence" value="ECO:0007669"/>
    <property type="project" value="UniProtKB-KW"/>
</dbReference>
<dbReference type="InterPro" id="IPR052097">
    <property type="entry name" value="SET-MYND_domain_protein"/>
</dbReference>
<keyword evidence="15" id="KW-1185">Reference proteome</keyword>
<sequence>MSSETSKEWLRLVKERLEKADQYQQLLQDLSSCKTDVERVSTVDQLEHIHSILTIKASPYMKSDAGSTQAREEGNRLFQKRQYYPALMLYNRSVMLAPAGGDTSMLALALANRSAVLHHMKLYQFSLDDIAAALNYGYPNNIRYKLYEREGKCHCQLGQLSQARVSLNTAIHALQVSQLDKNKMKTLITDFRKQLDKLDDPTLVTNGRKHDIVLRGPLPELSGKGAPGVVTISNAVSVGTSEESGRGLYANADIDVGDVLIVEKPYCSTVLKGRSLHYCHHCSSRVVSPVPCLSCSGVVFCGDMCRKQAWEQYHVHECSILHQVTMANIGLGSLAVKMVLKAGCEYLCTFEQFNCNEDEAHFAERFDGKYNWDDYGSVYRLINHVRDRKIEDVLMYCLEALFLASCIQQTEFFGDEKLDRKRVIIGSHLLRNLMMLPCNAHECSELVYKEGNLPESLSVEVGSAIYPCLSLINHSCDPNVVRHSYKNVCVVRAIRNIPKGSELLDNYGALCALTRTADRRQKLESQYFFTCHCLACTDDYPQYLDLPTDTPVFKCDACNGPVFLPMSQKYTEVPCSCCVHLHDLVPRLGSLAQSDESYRGAMMEVLTSSCKNLTENIAALEGHLQQMDRLLCRPWRDYNDCQEALKQCYALKANCFPASFV</sequence>
<dbReference type="InterPro" id="IPR044421">
    <property type="entry name" value="SMYD4_SET"/>
</dbReference>
<evidence type="ECO:0000256" key="8">
    <source>
        <dbReference type="ARBA" id="ARBA00093635"/>
    </source>
</evidence>
<evidence type="ECO:0000256" key="10">
    <source>
        <dbReference type="PROSITE-ProRule" id="PRU00134"/>
    </source>
</evidence>
<comment type="caution">
    <text evidence="14">The sequence shown here is derived from an EMBL/GenBank/DDBJ whole genome shotgun (WGS) entry which is preliminary data.</text>
</comment>
<evidence type="ECO:0000259" key="12">
    <source>
        <dbReference type="PROSITE" id="PS50280"/>
    </source>
</evidence>
<protein>
    <recommendedName>
        <fullName evidence="8">Protein-lysine N-methyltransferase SMYD4</fullName>
    </recommendedName>
    <alternativeName>
        <fullName evidence="9">SET and MYND domain-containing protein 4</fullName>
    </alternativeName>
</protein>
<evidence type="ECO:0000256" key="5">
    <source>
        <dbReference type="ARBA" id="ARBA00022771"/>
    </source>
</evidence>
<dbReference type="CDD" id="cd10536">
    <property type="entry name" value="SET_SMYD4"/>
    <property type="match status" value="1"/>
</dbReference>
<dbReference type="OrthoDB" id="5945798at2759"/>